<reference evidence="2 3" key="1">
    <citation type="journal article" date="2015" name="Microbiome">
        <title>Genomic resolution of linkages in carbon, nitrogen, and sulfur cycling among widespread estuary sediment bacteria.</title>
        <authorList>
            <person name="Baker B.J."/>
            <person name="Lazar C.S."/>
            <person name="Teske A.P."/>
            <person name="Dick G.J."/>
        </authorList>
    </citation>
    <scope>NUCLEOTIDE SEQUENCE [LARGE SCALE GENOMIC DNA]</scope>
    <source>
        <strain evidence="2">SM1_77</strain>
    </source>
</reference>
<proteinExistence type="predicted"/>
<gene>
    <name evidence="2" type="ORF">AMJ74_00400</name>
</gene>
<dbReference type="Proteomes" id="UP000050975">
    <property type="component" value="Unassembled WGS sequence"/>
</dbReference>
<organism evidence="2 3">
    <name type="scientific">candidate division WOR_3 bacterium SM1_77</name>
    <dbReference type="NCBI Taxonomy" id="1703778"/>
    <lineage>
        <taxon>Bacteria</taxon>
        <taxon>Bacteria division WOR-3</taxon>
    </lineage>
</organism>
<dbReference type="InterPro" id="IPR028979">
    <property type="entry name" value="Ser_kin/Pase_Hpr-like_N_sf"/>
</dbReference>
<dbReference type="SUPFAM" id="SSF75138">
    <property type="entry name" value="HprK N-terminal domain-like"/>
    <property type="match status" value="1"/>
</dbReference>
<evidence type="ECO:0000313" key="3">
    <source>
        <dbReference type="Proteomes" id="UP000050975"/>
    </source>
</evidence>
<accession>A0A0S8K1L1</accession>
<dbReference type="AlphaFoldDB" id="A0A0S8K1L1"/>
<evidence type="ECO:0000313" key="2">
    <source>
        <dbReference type="EMBL" id="KPL15887.1"/>
    </source>
</evidence>
<name>A0A0S8K1L1_UNCW3</name>
<feature type="domain" description="DRTGG" evidence="1">
    <location>
        <begin position="5"/>
        <end position="99"/>
    </location>
</feature>
<dbReference type="EMBL" id="LJVE01000003">
    <property type="protein sequence ID" value="KPL15887.1"/>
    <property type="molecule type" value="Genomic_DNA"/>
</dbReference>
<dbReference type="Gene3D" id="3.40.1390.20">
    <property type="entry name" value="HprK N-terminal domain-like"/>
    <property type="match status" value="1"/>
</dbReference>
<dbReference type="InterPro" id="IPR010766">
    <property type="entry name" value="DRTGG"/>
</dbReference>
<evidence type="ECO:0000259" key="1">
    <source>
        <dbReference type="Pfam" id="PF07085"/>
    </source>
</evidence>
<comment type="caution">
    <text evidence="2">The sequence shown here is derived from an EMBL/GenBank/DDBJ whole genome shotgun (WGS) entry which is preliminary data.</text>
</comment>
<protein>
    <recommendedName>
        <fullName evidence="1">DRTGG domain-containing protein</fullName>
    </recommendedName>
</protein>
<dbReference type="Pfam" id="PF07085">
    <property type="entry name" value="DRTGG"/>
    <property type="match status" value="1"/>
</dbReference>
<sequence>MTLEDIKKILEAEVIVGDEHLDKEIKIVAGADLLSDVLAAAVPGALLLTGQTNPQIVRTAEMADLAAICLVRGKKPDRETIDVAESKKIPLLTTSVPMFESCGRLWVAGLRGRSDYSKK</sequence>